<organism evidence="1 2">
    <name type="scientific">Arctium lappa</name>
    <name type="common">Greater burdock</name>
    <name type="synonym">Lappa major</name>
    <dbReference type="NCBI Taxonomy" id="4217"/>
    <lineage>
        <taxon>Eukaryota</taxon>
        <taxon>Viridiplantae</taxon>
        <taxon>Streptophyta</taxon>
        <taxon>Embryophyta</taxon>
        <taxon>Tracheophyta</taxon>
        <taxon>Spermatophyta</taxon>
        <taxon>Magnoliopsida</taxon>
        <taxon>eudicotyledons</taxon>
        <taxon>Gunneridae</taxon>
        <taxon>Pentapetalae</taxon>
        <taxon>asterids</taxon>
        <taxon>campanulids</taxon>
        <taxon>Asterales</taxon>
        <taxon>Asteraceae</taxon>
        <taxon>Carduoideae</taxon>
        <taxon>Cardueae</taxon>
        <taxon>Arctiinae</taxon>
        <taxon>Arctium</taxon>
    </lineage>
</organism>
<protein>
    <submittedName>
        <fullName evidence="1">Uncharacterized protein</fullName>
    </submittedName>
</protein>
<comment type="caution">
    <text evidence="1">The sequence shown here is derived from an EMBL/GenBank/DDBJ whole genome shotgun (WGS) entry which is preliminary data.</text>
</comment>
<proteinExistence type="predicted"/>
<evidence type="ECO:0000313" key="2">
    <source>
        <dbReference type="Proteomes" id="UP001055879"/>
    </source>
</evidence>
<name>A0ACB8ZW85_ARCLA</name>
<gene>
    <name evidence="1" type="ORF">L6452_27386</name>
</gene>
<keyword evidence="2" id="KW-1185">Reference proteome</keyword>
<sequence>MAMEENNKQATGLVLAIDGRKQQSGETSAIDEVIFFIIVFCFSFPPTMVTGLVRRSLSRVPSSPAAKLLLSRAHASEPQAQQVEQ</sequence>
<reference evidence="1 2" key="2">
    <citation type="journal article" date="2022" name="Mol. Ecol. Resour.">
        <title>The genomes of chicory, endive, great burdock and yacon provide insights into Asteraceae paleo-polyploidization history and plant inulin production.</title>
        <authorList>
            <person name="Fan W."/>
            <person name="Wang S."/>
            <person name="Wang H."/>
            <person name="Wang A."/>
            <person name="Jiang F."/>
            <person name="Liu H."/>
            <person name="Zhao H."/>
            <person name="Xu D."/>
            <person name="Zhang Y."/>
        </authorList>
    </citation>
    <scope>NUCLEOTIDE SEQUENCE [LARGE SCALE GENOMIC DNA]</scope>
    <source>
        <strain evidence="2">cv. Niubang</strain>
    </source>
</reference>
<accession>A0ACB8ZW85</accession>
<dbReference type="Proteomes" id="UP001055879">
    <property type="component" value="Linkage Group LG09"/>
</dbReference>
<reference evidence="2" key="1">
    <citation type="journal article" date="2022" name="Mol. Ecol. Resour.">
        <title>The genomes of chicory, endive, great burdock and yacon provide insights into Asteraceae palaeo-polyploidization history and plant inulin production.</title>
        <authorList>
            <person name="Fan W."/>
            <person name="Wang S."/>
            <person name="Wang H."/>
            <person name="Wang A."/>
            <person name="Jiang F."/>
            <person name="Liu H."/>
            <person name="Zhao H."/>
            <person name="Xu D."/>
            <person name="Zhang Y."/>
        </authorList>
    </citation>
    <scope>NUCLEOTIDE SEQUENCE [LARGE SCALE GENOMIC DNA]</scope>
    <source>
        <strain evidence="2">cv. Niubang</strain>
    </source>
</reference>
<dbReference type="EMBL" id="CM042055">
    <property type="protein sequence ID" value="KAI3701915.1"/>
    <property type="molecule type" value="Genomic_DNA"/>
</dbReference>
<evidence type="ECO:0000313" key="1">
    <source>
        <dbReference type="EMBL" id="KAI3701915.1"/>
    </source>
</evidence>